<dbReference type="Pfam" id="PF26345">
    <property type="entry name" value="ScoMcrA_N"/>
    <property type="match status" value="1"/>
</dbReference>
<evidence type="ECO:0000313" key="7">
    <source>
        <dbReference type="Proteomes" id="UP000302139"/>
    </source>
</evidence>
<reference evidence="4 7" key="2">
    <citation type="submission" date="2019-04" db="EMBL/GenBank/DDBJ databases">
        <title>Draft genome sequences of Streptomyces avermitilis NBRC 14893.</title>
        <authorList>
            <person name="Komaki H."/>
            <person name="Tamura T."/>
            <person name="Hosoyama A."/>
        </authorList>
    </citation>
    <scope>NUCLEOTIDE SEQUENCE [LARGE SCALE GENOMIC DNA]</scope>
    <source>
        <strain evidence="4 7">NBRC 14893</strain>
    </source>
</reference>
<feature type="domain" description="ScoMcrA-like N-terminal head" evidence="3">
    <location>
        <begin position="11"/>
        <end position="88"/>
    </location>
</feature>
<dbReference type="Proteomes" id="UP000302139">
    <property type="component" value="Unassembled WGS sequence"/>
</dbReference>
<dbReference type="GeneID" id="41540789"/>
<dbReference type="EMBL" id="BJHY01000001">
    <property type="protein sequence ID" value="GDY76176.1"/>
    <property type="molecule type" value="Genomic_DNA"/>
</dbReference>
<sequence length="391" mass="44269">MTTAALTDVSIVRRVVQEYDDRGRDAFLEAHKFERANQYYLQVAGRLYDAKAIVNVAFRYEHQEPGSRVISGGRDHSNRLLERLGFTVIDGRPTTVEGERAWRLAVWSHLQLTEDLSQVPPGVLRAFGVYGGGQGIWMDKARTDAVHEGGITMGVLHTGAHYPDEISDNDVIYHYPTTGRGPGRDESEVAATKAAATLKLPIFVIAKPTPRSSVRIVRLAWVEGWEERSRIFLISFGDSRPEHLLTEDHSDNQPFSLTGNRSRSSRRNVRERPGQRRFKLRVFQRYGPRCPLSGIAVPEMIEAAHLRPDAEDGTDDPRNGLPLNAALHRAYDAYLFAIEPETLSVVTRPQGPTIEELGIFTPHLRELPRRPHTEALRWRYREWQLRIGTQG</sequence>
<evidence type="ECO:0000256" key="1">
    <source>
        <dbReference type="SAM" id="MobiDB-lite"/>
    </source>
</evidence>
<evidence type="ECO:0000313" key="4">
    <source>
        <dbReference type="EMBL" id="GDY63680.1"/>
    </source>
</evidence>
<dbReference type="STRING" id="33903.AQJ43_04650"/>
<dbReference type="AlphaFoldDB" id="A0A4D4MWW5"/>
<evidence type="ECO:0000313" key="5">
    <source>
        <dbReference type="EMBL" id="GDY76176.1"/>
    </source>
</evidence>
<feature type="region of interest" description="Disordered" evidence="1">
    <location>
        <begin position="245"/>
        <end position="273"/>
    </location>
</feature>
<gene>
    <name evidence="4" type="ORF">SAV14893_030730</name>
    <name evidence="5" type="ORF">SAV31267_056610</name>
</gene>
<proteinExistence type="predicted"/>
<accession>A0A4D4MWW5</accession>
<evidence type="ECO:0000259" key="3">
    <source>
        <dbReference type="Pfam" id="PF26345"/>
    </source>
</evidence>
<dbReference type="InterPro" id="IPR003615">
    <property type="entry name" value="HNH_nuc"/>
</dbReference>
<comment type="caution">
    <text evidence="5">The sequence shown here is derived from an EMBL/GenBank/DDBJ whole genome shotgun (WGS) entry which is preliminary data.</text>
</comment>
<evidence type="ECO:0000313" key="6">
    <source>
        <dbReference type="Proteomes" id="UP000299211"/>
    </source>
</evidence>
<dbReference type="InterPro" id="IPR058807">
    <property type="entry name" value="ScoMcrA_N"/>
</dbReference>
<feature type="domain" description="HNH nuclease" evidence="2">
    <location>
        <begin position="290"/>
        <end position="339"/>
    </location>
</feature>
<dbReference type="Proteomes" id="UP000299211">
    <property type="component" value="Unassembled WGS sequence"/>
</dbReference>
<dbReference type="RefSeq" id="WP_237528824.1">
    <property type="nucleotide sequence ID" value="NZ_BAABTN010000080.1"/>
</dbReference>
<organism evidence="5 6">
    <name type="scientific">Streptomyces avermitilis</name>
    <dbReference type="NCBI Taxonomy" id="33903"/>
    <lineage>
        <taxon>Bacteria</taxon>
        <taxon>Bacillati</taxon>
        <taxon>Actinomycetota</taxon>
        <taxon>Actinomycetes</taxon>
        <taxon>Kitasatosporales</taxon>
        <taxon>Streptomycetaceae</taxon>
        <taxon>Streptomyces</taxon>
    </lineage>
</organism>
<protein>
    <submittedName>
        <fullName evidence="5">Uncharacterized protein</fullName>
    </submittedName>
</protein>
<reference evidence="5 6" key="1">
    <citation type="submission" date="2019-04" db="EMBL/GenBank/DDBJ databases">
        <title>Draft genome sequences of Streptomyces avermitilis ATCC 31267.</title>
        <authorList>
            <person name="Komaki H."/>
            <person name="Tamura T."/>
            <person name="Hosoyama A."/>
        </authorList>
    </citation>
    <scope>NUCLEOTIDE SEQUENCE [LARGE SCALE GENOMIC DNA]</scope>
    <source>
        <strain evidence="5 6">ATCC 31267</strain>
    </source>
</reference>
<dbReference type="Pfam" id="PF13391">
    <property type="entry name" value="HNH_2"/>
    <property type="match status" value="1"/>
</dbReference>
<name>A0A4D4MWW5_STRAX</name>
<dbReference type="EMBL" id="BJHX01000001">
    <property type="protein sequence ID" value="GDY63680.1"/>
    <property type="molecule type" value="Genomic_DNA"/>
</dbReference>
<evidence type="ECO:0000259" key="2">
    <source>
        <dbReference type="Pfam" id="PF13391"/>
    </source>
</evidence>